<evidence type="ECO:0000256" key="3">
    <source>
        <dbReference type="ARBA" id="ARBA00023163"/>
    </source>
</evidence>
<evidence type="ECO:0000313" key="7">
    <source>
        <dbReference type="Proteomes" id="UP000198736"/>
    </source>
</evidence>
<dbReference type="InterPro" id="IPR000524">
    <property type="entry name" value="Tscrpt_reg_HTH_GntR"/>
</dbReference>
<organism evidence="6 7">
    <name type="scientific">Candidatus Nitrospira nitrificans</name>
    <dbReference type="NCBI Taxonomy" id="1742973"/>
    <lineage>
        <taxon>Bacteria</taxon>
        <taxon>Pseudomonadati</taxon>
        <taxon>Nitrospirota</taxon>
        <taxon>Nitrospiria</taxon>
        <taxon>Nitrospirales</taxon>
        <taxon>Nitrospiraceae</taxon>
        <taxon>Nitrospira</taxon>
    </lineage>
</organism>
<dbReference type="InterPro" id="IPR011711">
    <property type="entry name" value="GntR_C"/>
</dbReference>
<dbReference type="InterPro" id="IPR036390">
    <property type="entry name" value="WH_DNA-bd_sf"/>
</dbReference>
<evidence type="ECO:0000256" key="2">
    <source>
        <dbReference type="ARBA" id="ARBA00023125"/>
    </source>
</evidence>
<dbReference type="CDD" id="cd07377">
    <property type="entry name" value="WHTH_GntR"/>
    <property type="match status" value="1"/>
</dbReference>
<dbReference type="SUPFAM" id="SSF48008">
    <property type="entry name" value="GntR ligand-binding domain-like"/>
    <property type="match status" value="1"/>
</dbReference>
<dbReference type="InterPro" id="IPR008920">
    <property type="entry name" value="TF_FadR/GntR_C"/>
</dbReference>
<keyword evidence="2" id="KW-0238">DNA-binding</keyword>
<dbReference type="GO" id="GO:0003677">
    <property type="term" value="F:DNA binding"/>
    <property type="evidence" value="ECO:0007669"/>
    <property type="project" value="UniProtKB-KW"/>
</dbReference>
<dbReference type="PRINTS" id="PR00035">
    <property type="entry name" value="HTHGNTR"/>
</dbReference>
<evidence type="ECO:0000259" key="5">
    <source>
        <dbReference type="PROSITE" id="PS50949"/>
    </source>
</evidence>
<dbReference type="Pfam" id="PF07729">
    <property type="entry name" value="FCD"/>
    <property type="match status" value="1"/>
</dbReference>
<dbReference type="Proteomes" id="UP000198736">
    <property type="component" value="Unassembled WGS sequence"/>
</dbReference>
<dbReference type="AlphaFoldDB" id="A0A0S4LF76"/>
<keyword evidence="3" id="KW-0804">Transcription</keyword>
<dbReference type="GO" id="GO:0003700">
    <property type="term" value="F:DNA-binding transcription factor activity"/>
    <property type="evidence" value="ECO:0007669"/>
    <property type="project" value="InterPro"/>
</dbReference>
<evidence type="ECO:0000256" key="1">
    <source>
        <dbReference type="ARBA" id="ARBA00023015"/>
    </source>
</evidence>
<dbReference type="Gene3D" id="1.20.120.530">
    <property type="entry name" value="GntR ligand-binding domain-like"/>
    <property type="match status" value="1"/>
</dbReference>
<dbReference type="SUPFAM" id="SSF46785">
    <property type="entry name" value="Winged helix' DNA-binding domain"/>
    <property type="match status" value="1"/>
</dbReference>
<proteinExistence type="predicted"/>
<keyword evidence="7" id="KW-1185">Reference proteome</keyword>
<evidence type="ECO:0000313" key="6">
    <source>
        <dbReference type="EMBL" id="CUS35887.1"/>
    </source>
</evidence>
<reference evidence="7" key="1">
    <citation type="submission" date="2015-10" db="EMBL/GenBank/DDBJ databases">
        <authorList>
            <person name="Luecker S."/>
            <person name="Luecker S."/>
        </authorList>
    </citation>
    <scope>NUCLEOTIDE SEQUENCE [LARGE SCALE GENOMIC DNA]</scope>
</reference>
<dbReference type="PANTHER" id="PTHR43537:SF24">
    <property type="entry name" value="GLUCONATE OPERON TRANSCRIPTIONAL REPRESSOR"/>
    <property type="match status" value="1"/>
</dbReference>
<keyword evidence="1" id="KW-0805">Transcription regulation</keyword>
<dbReference type="Gene3D" id="1.10.10.10">
    <property type="entry name" value="Winged helix-like DNA-binding domain superfamily/Winged helix DNA-binding domain"/>
    <property type="match status" value="1"/>
</dbReference>
<dbReference type="SMART" id="SM00345">
    <property type="entry name" value="HTH_GNTR"/>
    <property type="match status" value="1"/>
</dbReference>
<dbReference type="InterPro" id="IPR036388">
    <property type="entry name" value="WH-like_DNA-bd_sf"/>
</dbReference>
<evidence type="ECO:0000256" key="4">
    <source>
        <dbReference type="SAM" id="MobiDB-lite"/>
    </source>
</evidence>
<feature type="region of interest" description="Disordered" evidence="4">
    <location>
        <begin position="1"/>
        <end position="20"/>
    </location>
</feature>
<dbReference type="STRING" id="1742973.COMA2_20499"/>
<gene>
    <name evidence="6" type="ORF">COMA2_20499</name>
</gene>
<dbReference type="OrthoDB" id="9812290at2"/>
<dbReference type="EMBL" id="CZPZ01000012">
    <property type="protein sequence ID" value="CUS35887.1"/>
    <property type="molecule type" value="Genomic_DNA"/>
</dbReference>
<dbReference type="SMART" id="SM00895">
    <property type="entry name" value="FCD"/>
    <property type="match status" value="1"/>
</dbReference>
<dbReference type="Pfam" id="PF00392">
    <property type="entry name" value="GntR"/>
    <property type="match status" value="1"/>
</dbReference>
<dbReference type="PANTHER" id="PTHR43537">
    <property type="entry name" value="TRANSCRIPTIONAL REGULATOR, GNTR FAMILY"/>
    <property type="match status" value="1"/>
</dbReference>
<protein>
    <submittedName>
        <fullName evidence="6">Transcriptional regulator, GntR family</fullName>
    </submittedName>
</protein>
<dbReference type="PROSITE" id="PS50949">
    <property type="entry name" value="HTH_GNTR"/>
    <property type="match status" value="1"/>
</dbReference>
<accession>A0A0S4LF76</accession>
<feature type="domain" description="HTH gntR-type" evidence="5">
    <location>
        <begin position="17"/>
        <end position="84"/>
    </location>
</feature>
<name>A0A0S4LF76_9BACT</name>
<sequence>MTKMARRENRRKKHGSSNLSSSVVATLKEQIVHWHYPPEHRLTEDELCKTFGMSRSPVREALRVLASDGFVKKLPNRGYVVKQHTIEEIEELYEVRLALELYAVECLASKTQTTKLAAELADLTQTWTELLKESSKKPEEFAILDTLFHDTLARVLGNKSLLRHLRTINERLRLFRMLDFQRRDRAEHTCHQHLKILERIRVRDPQGARAAMQKNIEEGRHNIGIAIKDALARAYLKNT</sequence>
<dbReference type="RefSeq" id="WP_090897316.1">
    <property type="nucleotide sequence ID" value="NZ_CZPZ01000012.1"/>
</dbReference>